<protein>
    <submittedName>
        <fullName evidence="2">Uncharacterized protein</fullName>
    </submittedName>
</protein>
<organism evidence="2 3">
    <name type="scientific">Variovorax defluvii</name>
    <dbReference type="NCBI Taxonomy" id="913761"/>
    <lineage>
        <taxon>Bacteria</taxon>
        <taxon>Pseudomonadati</taxon>
        <taxon>Pseudomonadota</taxon>
        <taxon>Betaproteobacteria</taxon>
        <taxon>Burkholderiales</taxon>
        <taxon>Comamonadaceae</taxon>
        <taxon>Variovorax</taxon>
    </lineage>
</organism>
<gene>
    <name evidence="2" type="ORF">GCM10023165_44740</name>
</gene>
<comment type="caution">
    <text evidence="2">The sequence shown here is derived from an EMBL/GenBank/DDBJ whole genome shotgun (WGS) entry which is preliminary data.</text>
</comment>
<name>A0ABP8I9D9_9BURK</name>
<proteinExistence type="predicted"/>
<dbReference type="Proteomes" id="UP001500975">
    <property type="component" value="Unassembled WGS sequence"/>
</dbReference>
<sequence>MATTQAQVIAVTDEIHHTVVEIHRDRQPWVSLQETGEDGHQLLLPECGAGRDAHTPVRFGALGGDSIDGGIEGFEGDPCLPKKHIAFVREAEGSRRAIQQTNPQCSLQAGDVLADGGGGQPQRPRSRGKTAGIYCLDEGKDGSYPMR</sequence>
<evidence type="ECO:0000256" key="1">
    <source>
        <dbReference type="SAM" id="MobiDB-lite"/>
    </source>
</evidence>
<dbReference type="EMBL" id="BAABGJ010000079">
    <property type="protein sequence ID" value="GAA4353969.1"/>
    <property type="molecule type" value="Genomic_DNA"/>
</dbReference>
<evidence type="ECO:0000313" key="3">
    <source>
        <dbReference type="Proteomes" id="UP001500975"/>
    </source>
</evidence>
<keyword evidence="3" id="KW-1185">Reference proteome</keyword>
<feature type="region of interest" description="Disordered" evidence="1">
    <location>
        <begin position="109"/>
        <end position="147"/>
    </location>
</feature>
<evidence type="ECO:0000313" key="2">
    <source>
        <dbReference type="EMBL" id="GAA4353969.1"/>
    </source>
</evidence>
<reference evidence="3" key="1">
    <citation type="journal article" date="2019" name="Int. J. Syst. Evol. Microbiol.">
        <title>The Global Catalogue of Microorganisms (GCM) 10K type strain sequencing project: providing services to taxonomists for standard genome sequencing and annotation.</title>
        <authorList>
            <consortium name="The Broad Institute Genomics Platform"/>
            <consortium name="The Broad Institute Genome Sequencing Center for Infectious Disease"/>
            <person name="Wu L."/>
            <person name="Ma J."/>
        </authorList>
    </citation>
    <scope>NUCLEOTIDE SEQUENCE [LARGE SCALE GENOMIC DNA]</scope>
    <source>
        <strain evidence="3">JCM 17804</strain>
    </source>
</reference>
<accession>A0ABP8I9D9</accession>